<accession>A0ABX7YQT6</accession>
<name>A0ABX7YQT6_9GAMM</name>
<organism evidence="1 2">
    <name type="scientific">Shewanella yunxiaonensis</name>
    <dbReference type="NCBI Taxonomy" id="2829809"/>
    <lineage>
        <taxon>Bacteria</taxon>
        <taxon>Pseudomonadati</taxon>
        <taxon>Pseudomonadota</taxon>
        <taxon>Gammaproteobacteria</taxon>
        <taxon>Alteromonadales</taxon>
        <taxon>Shewanellaceae</taxon>
        <taxon>Shewanella</taxon>
    </lineage>
</organism>
<gene>
    <name evidence="1" type="ORF">KDN34_13005</name>
</gene>
<keyword evidence="2" id="KW-1185">Reference proteome</keyword>
<proteinExistence type="predicted"/>
<reference evidence="1 2" key="1">
    <citation type="submission" date="2021-04" db="EMBL/GenBank/DDBJ databases">
        <title>Novel species identification of genus Shewanella.</title>
        <authorList>
            <person name="Liu G."/>
        </authorList>
    </citation>
    <scope>NUCLEOTIDE SEQUENCE [LARGE SCALE GENOMIC DNA]</scope>
    <source>
        <strain evidence="1 2">FJAT-54481</strain>
    </source>
</reference>
<sequence length="85" mass="10024">MISYNEETVFKITFEANRAGVWADIFKTEINFNYLPRVGDIINIDSCYMKVLVVEYDYKSQFNPTLRVEELGHFEDYSQNILSNL</sequence>
<dbReference type="Proteomes" id="UP000679575">
    <property type="component" value="Chromosome"/>
</dbReference>
<evidence type="ECO:0000313" key="1">
    <source>
        <dbReference type="EMBL" id="QUN05124.1"/>
    </source>
</evidence>
<protein>
    <submittedName>
        <fullName evidence="1">Uncharacterized protein</fullName>
    </submittedName>
</protein>
<dbReference type="EMBL" id="CP073587">
    <property type="protein sequence ID" value="QUN05124.1"/>
    <property type="molecule type" value="Genomic_DNA"/>
</dbReference>
<dbReference type="RefSeq" id="WP_212594160.1">
    <property type="nucleotide sequence ID" value="NZ_CP073587.1"/>
</dbReference>
<evidence type="ECO:0000313" key="2">
    <source>
        <dbReference type="Proteomes" id="UP000679575"/>
    </source>
</evidence>